<dbReference type="Pfam" id="PF01612">
    <property type="entry name" value="DNA_pol_A_exo1"/>
    <property type="match status" value="1"/>
</dbReference>
<dbReference type="HOGENOM" id="CLU_052332_0_0_3"/>
<keyword evidence="1" id="KW-0175">Coiled coil</keyword>
<dbReference type="KEGG" id="mic:Mic7113_4918"/>
<dbReference type="InterPro" id="IPR036397">
    <property type="entry name" value="RNaseH_sf"/>
</dbReference>
<evidence type="ECO:0000313" key="3">
    <source>
        <dbReference type="EMBL" id="AFZ20580.1"/>
    </source>
</evidence>
<organism evidence="3 4">
    <name type="scientific">Allocoleopsis franciscana PCC 7113</name>
    <dbReference type="NCBI Taxonomy" id="1173027"/>
    <lineage>
        <taxon>Bacteria</taxon>
        <taxon>Bacillati</taxon>
        <taxon>Cyanobacteriota</taxon>
        <taxon>Cyanophyceae</taxon>
        <taxon>Coleofasciculales</taxon>
        <taxon>Coleofasciculaceae</taxon>
        <taxon>Allocoleopsis</taxon>
        <taxon>Allocoleopsis franciscana</taxon>
    </lineage>
</organism>
<dbReference type="InterPro" id="IPR051086">
    <property type="entry name" value="RNase_D-like"/>
</dbReference>
<name>K9WJM2_9CYAN</name>
<dbReference type="PANTHER" id="PTHR47649:SF1">
    <property type="entry name" value="RIBONUCLEASE D"/>
    <property type="match status" value="1"/>
</dbReference>
<sequence length="312" mass="35816">MPYFTKSHEIKSRISEYAQAEILWIDTEVADYKTDSPRLSLIQVLEHSTPLSGDNQALLTMAEQVSVFDVLEQPSLVAEFIEQIMLNSAIEKVFHNASYDLKLLGKSKVKNVTCTFEMAKKIPYYLLPVPNHKLKTLADQLCPLPPLDKTEQGSDWGRRPLSANQLYYAKMDAVYVAQVHHQLLQIREPEPATEDIEALTMRYRQIEHRWKQLDTEMSQLKERLKAAMDAQKVKEIKGFKLTNQKRTTKKVPFSPLAKMTQEMGIELDLSVTLTKQLQKELGDAIAQLPVEEETTDILQLKVTEQDEEELPF</sequence>
<dbReference type="RefSeq" id="WP_015184715.1">
    <property type="nucleotide sequence ID" value="NC_019738.1"/>
</dbReference>
<evidence type="ECO:0000313" key="4">
    <source>
        <dbReference type="Proteomes" id="UP000010471"/>
    </source>
</evidence>
<dbReference type="AlphaFoldDB" id="K9WJM2"/>
<evidence type="ECO:0000259" key="2">
    <source>
        <dbReference type="SMART" id="SM00474"/>
    </source>
</evidence>
<dbReference type="InterPro" id="IPR002562">
    <property type="entry name" value="3'-5'_exonuclease_dom"/>
</dbReference>
<proteinExistence type="predicted"/>
<dbReference type="PATRIC" id="fig|1173027.3.peg.5454"/>
<reference evidence="3 4" key="1">
    <citation type="submission" date="2012-06" db="EMBL/GenBank/DDBJ databases">
        <title>Finished chromosome of genome of Microcoleus sp. PCC 7113.</title>
        <authorList>
            <consortium name="US DOE Joint Genome Institute"/>
            <person name="Gugger M."/>
            <person name="Coursin T."/>
            <person name="Rippka R."/>
            <person name="Tandeau De Marsac N."/>
            <person name="Huntemann M."/>
            <person name="Wei C.-L."/>
            <person name="Han J."/>
            <person name="Detter J.C."/>
            <person name="Han C."/>
            <person name="Tapia R."/>
            <person name="Chen A."/>
            <person name="Kyrpides N."/>
            <person name="Mavromatis K."/>
            <person name="Markowitz V."/>
            <person name="Szeto E."/>
            <person name="Ivanova N."/>
            <person name="Pagani I."/>
            <person name="Pati A."/>
            <person name="Goodwin L."/>
            <person name="Nordberg H.P."/>
            <person name="Cantor M.N."/>
            <person name="Hua S.X."/>
            <person name="Woyke T."/>
            <person name="Kerfeld C.A."/>
        </authorList>
    </citation>
    <scope>NUCLEOTIDE SEQUENCE [LARGE SCALE GENOMIC DNA]</scope>
    <source>
        <strain evidence="3 4">PCC 7113</strain>
    </source>
</reference>
<dbReference type="GO" id="GO:0003676">
    <property type="term" value="F:nucleic acid binding"/>
    <property type="evidence" value="ECO:0007669"/>
    <property type="project" value="InterPro"/>
</dbReference>
<keyword evidence="4" id="KW-1185">Reference proteome</keyword>
<accession>K9WJM2</accession>
<dbReference type="GO" id="GO:0008408">
    <property type="term" value="F:3'-5' exonuclease activity"/>
    <property type="evidence" value="ECO:0007669"/>
    <property type="project" value="InterPro"/>
</dbReference>
<evidence type="ECO:0000256" key="1">
    <source>
        <dbReference type="SAM" id="Coils"/>
    </source>
</evidence>
<dbReference type="eggNOG" id="COG0349">
    <property type="taxonomic scope" value="Bacteria"/>
</dbReference>
<dbReference type="GO" id="GO:0006139">
    <property type="term" value="P:nucleobase-containing compound metabolic process"/>
    <property type="evidence" value="ECO:0007669"/>
    <property type="project" value="InterPro"/>
</dbReference>
<dbReference type="OrthoDB" id="9807790at2"/>
<feature type="domain" description="3'-5' exonuclease" evidence="2">
    <location>
        <begin position="1"/>
        <end position="188"/>
    </location>
</feature>
<dbReference type="STRING" id="1173027.Mic7113_4918"/>
<dbReference type="EMBL" id="CP003630">
    <property type="protein sequence ID" value="AFZ20580.1"/>
    <property type="molecule type" value="Genomic_DNA"/>
</dbReference>
<feature type="coiled-coil region" evidence="1">
    <location>
        <begin position="203"/>
        <end position="230"/>
    </location>
</feature>
<dbReference type="PANTHER" id="PTHR47649">
    <property type="entry name" value="RIBONUCLEASE D"/>
    <property type="match status" value="1"/>
</dbReference>
<dbReference type="Proteomes" id="UP000010471">
    <property type="component" value="Chromosome"/>
</dbReference>
<dbReference type="SMART" id="SM00474">
    <property type="entry name" value="35EXOc"/>
    <property type="match status" value="1"/>
</dbReference>
<dbReference type="SUPFAM" id="SSF53098">
    <property type="entry name" value="Ribonuclease H-like"/>
    <property type="match status" value="1"/>
</dbReference>
<dbReference type="InterPro" id="IPR012337">
    <property type="entry name" value="RNaseH-like_sf"/>
</dbReference>
<protein>
    <submittedName>
        <fullName evidence="3">Ribonuclease D</fullName>
    </submittedName>
</protein>
<gene>
    <name evidence="3" type="ORF">Mic7113_4918</name>
</gene>
<dbReference type="Gene3D" id="3.30.420.10">
    <property type="entry name" value="Ribonuclease H-like superfamily/Ribonuclease H"/>
    <property type="match status" value="1"/>
</dbReference>